<dbReference type="Pfam" id="PF12762">
    <property type="entry name" value="DDE_Tnp_IS1595"/>
    <property type="match status" value="1"/>
</dbReference>
<evidence type="ECO:0000313" key="3">
    <source>
        <dbReference type="Proteomes" id="UP001549920"/>
    </source>
</evidence>
<comment type="caution">
    <text evidence="2">The sequence shown here is derived from an EMBL/GenBank/DDBJ whole genome shotgun (WGS) entry which is preliminary data.</text>
</comment>
<dbReference type="Proteomes" id="UP001549920">
    <property type="component" value="Unassembled WGS sequence"/>
</dbReference>
<keyword evidence="3" id="KW-1185">Reference proteome</keyword>
<dbReference type="SMART" id="SM01126">
    <property type="entry name" value="DDE_Tnp_IS1595"/>
    <property type="match status" value="1"/>
</dbReference>
<dbReference type="PANTHER" id="PTHR47163">
    <property type="entry name" value="DDE_TNP_IS1595 DOMAIN-CONTAINING PROTEIN"/>
    <property type="match status" value="1"/>
</dbReference>
<protein>
    <recommendedName>
        <fullName evidence="1">ISXO2-like transposase domain-containing protein</fullName>
    </recommendedName>
</protein>
<gene>
    <name evidence="2" type="ORF">ABMA27_009108</name>
</gene>
<reference evidence="2 3" key="1">
    <citation type="submission" date="2024-06" db="EMBL/GenBank/DDBJ databases">
        <title>A chromosome-level genome assembly of beet webworm, Loxostege sticticalis.</title>
        <authorList>
            <person name="Zhang Y."/>
        </authorList>
    </citation>
    <scope>NUCLEOTIDE SEQUENCE [LARGE SCALE GENOMIC DNA]</scope>
    <source>
        <strain evidence="2">AQ026</strain>
        <tissue evidence="2">Whole body</tissue>
    </source>
</reference>
<dbReference type="InterPro" id="IPR024445">
    <property type="entry name" value="Tnp_ISXO2-like"/>
</dbReference>
<sequence length="297" mass="34929">MASPKPQSSLSAPSLPEESSLVLFVPGTEEQCIRFSEERGLLPTEKMCTRQLRYAIGWLVGQFRCRKGKCRNKSYSRAAGTWFVNARLPLPLMFQIMYMFSVDYTYEAVRRETSDMREEVLSQATIADCFNYCREATIVYQLEHEESREKIGGPGKIVQIDESKFERRKYSRDGSDDLRLEVCPDNQRNADVLVQLIKKHVREGSTIHTDFWKAYDCLPEHGYIHKKVNHSDPINKFVAPDGVHTRIESHWRVMKRLFSKDKSNFTEWLIEHIWRRNNRINHREQFEELLKCIVFTL</sequence>
<accession>A0ABR3H9X7</accession>
<feature type="domain" description="ISXO2-like transposase" evidence="1">
    <location>
        <begin position="150"/>
        <end position="277"/>
    </location>
</feature>
<evidence type="ECO:0000313" key="2">
    <source>
        <dbReference type="EMBL" id="KAL0861609.1"/>
    </source>
</evidence>
<organism evidence="2 3">
    <name type="scientific">Loxostege sticticalis</name>
    <name type="common">Beet webworm moth</name>
    <dbReference type="NCBI Taxonomy" id="481309"/>
    <lineage>
        <taxon>Eukaryota</taxon>
        <taxon>Metazoa</taxon>
        <taxon>Ecdysozoa</taxon>
        <taxon>Arthropoda</taxon>
        <taxon>Hexapoda</taxon>
        <taxon>Insecta</taxon>
        <taxon>Pterygota</taxon>
        <taxon>Neoptera</taxon>
        <taxon>Endopterygota</taxon>
        <taxon>Lepidoptera</taxon>
        <taxon>Glossata</taxon>
        <taxon>Ditrysia</taxon>
        <taxon>Pyraloidea</taxon>
        <taxon>Crambidae</taxon>
        <taxon>Pyraustinae</taxon>
        <taxon>Loxostege</taxon>
    </lineage>
</organism>
<dbReference type="InterPro" id="IPR053164">
    <property type="entry name" value="IS1016-like_transposase"/>
</dbReference>
<evidence type="ECO:0000259" key="1">
    <source>
        <dbReference type="SMART" id="SM01126"/>
    </source>
</evidence>
<dbReference type="EMBL" id="JBEUOH010000023">
    <property type="protein sequence ID" value="KAL0861609.1"/>
    <property type="molecule type" value="Genomic_DNA"/>
</dbReference>
<dbReference type="PANTHER" id="PTHR47163:SF2">
    <property type="entry name" value="SI:DKEY-17M8.2"/>
    <property type="match status" value="1"/>
</dbReference>
<name>A0ABR3H9X7_LOXSC</name>
<proteinExistence type="predicted"/>